<evidence type="ECO:0000256" key="4">
    <source>
        <dbReference type="SAM" id="Phobius"/>
    </source>
</evidence>
<keyword evidence="2" id="KW-0430">Lectin</keyword>
<dbReference type="GO" id="GO:0003924">
    <property type="term" value="F:GTPase activity"/>
    <property type="evidence" value="ECO:0007669"/>
    <property type="project" value="InterPro"/>
</dbReference>
<name>A0A7N0T2B2_KALFE</name>
<protein>
    <recommendedName>
        <fullName evidence="5">GED domain-containing protein</fullName>
    </recommendedName>
</protein>
<evidence type="ECO:0000256" key="2">
    <source>
        <dbReference type="ARBA" id="ARBA00022734"/>
    </source>
</evidence>
<organism evidence="6 7">
    <name type="scientific">Kalanchoe fedtschenkoi</name>
    <name type="common">Lavender scallops</name>
    <name type="synonym">South American air plant</name>
    <dbReference type="NCBI Taxonomy" id="63787"/>
    <lineage>
        <taxon>Eukaryota</taxon>
        <taxon>Viridiplantae</taxon>
        <taxon>Streptophyta</taxon>
        <taxon>Embryophyta</taxon>
        <taxon>Tracheophyta</taxon>
        <taxon>Spermatophyta</taxon>
        <taxon>Magnoliopsida</taxon>
        <taxon>eudicotyledons</taxon>
        <taxon>Gunneridae</taxon>
        <taxon>Pentapetalae</taxon>
        <taxon>Saxifragales</taxon>
        <taxon>Crassulaceae</taxon>
        <taxon>Kalanchoe</taxon>
    </lineage>
</organism>
<dbReference type="InterPro" id="IPR001220">
    <property type="entry name" value="Legume_lectin_dom"/>
</dbReference>
<dbReference type="GO" id="GO:0030246">
    <property type="term" value="F:carbohydrate binding"/>
    <property type="evidence" value="ECO:0007669"/>
    <property type="project" value="UniProtKB-KW"/>
</dbReference>
<dbReference type="GO" id="GO:0005525">
    <property type="term" value="F:GTP binding"/>
    <property type="evidence" value="ECO:0007669"/>
    <property type="project" value="InterPro"/>
</dbReference>
<dbReference type="PANTHER" id="PTHR32401:SF49">
    <property type="entry name" value="OS10G0129200 PROTEIN"/>
    <property type="match status" value="1"/>
</dbReference>
<dbReference type="PROSITE" id="PS51388">
    <property type="entry name" value="GED"/>
    <property type="match status" value="1"/>
</dbReference>
<keyword evidence="7" id="KW-1185">Reference proteome</keyword>
<dbReference type="Proteomes" id="UP000594263">
    <property type="component" value="Unplaced"/>
</dbReference>
<dbReference type="Gene3D" id="2.60.120.200">
    <property type="match status" value="2"/>
</dbReference>
<dbReference type="PANTHER" id="PTHR32401">
    <property type="entry name" value="CONCANAVALIN A-LIKE LECTIN FAMILY PROTEIN"/>
    <property type="match status" value="1"/>
</dbReference>
<comment type="similarity">
    <text evidence="1">Belongs to the leguminous lectin family.</text>
</comment>
<evidence type="ECO:0000256" key="1">
    <source>
        <dbReference type="ARBA" id="ARBA00007606"/>
    </source>
</evidence>
<keyword evidence="4" id="KW-0472">Membrane</keyword>
<dbReference type="InterPro" id="IPR013320">
    <property type="entry name" value="ConA-like_dom_sf"/>
</dbReference>
<dbReference type="CDD" id="cd06899">
    <property type="entry name" value="lectin_legume_LecRK_Arcelin_ConA"/>
    <property type="match status" value="1"/>
</dbReference>
<dbReference type="EnsemblPlants" id="Kaladp0019s0036.1.v1.1">
    <property type="protein sequence ID" value="Kaladp0019s0036.1.v1.1"/>
    <property type="gene ID" value="Kaladp0019s0036.v1.1"/>
</dbReference>
<dbReference type="FunFam" id="1.20.120.1240:FF:000018">
    <property type="entry name" value="Dynamin-related protein 3A"/>
    <property type="match status" value="1"/>
</dbReference>
<keyword evidence="4" id="KW-1133">Transmembrane helix</keyword>
<dbReference type="Gramene" id="Kaladp0019s0036.1.v1.1">
    <property type="protein sequence ID" value="Kaladp0019s0036.1.v1.1"/>
    <property type="gene ID" value="Kaladp0019s0036.v1.1"/>
</dbReference>
<evidence type="ECO:0000259" key="5">
    <source>
        <dbReference type="PROSITE" id="PS51388"/>
    </source>
</evidence>
<proteinExistence type="inferred from homology"/>
<feature type="transmembrane region" description="Helical" evidence="4">
    <location>
        <begin position="243"/>
        <end position="266"/>
    </location>
</feature>
<dbReference type="Pfam" id="PF00139">
    <property type="entry name" value="Lectin_legB"/>
    <property type="match status" value="1"/>
</dbReference>
<dbReference type="Pfam" id="PF02212">
    <property type="entry name" value="GED"/>
    <property type="match status" value="1"/>
</dbReference>
<dbReference type="InterPro" id="IPR020850">
    <property type="entry name" value="GED_dom"/>
</dbReference>
<evidence type="ECO:0000256" key="3">
    <source>
        <dbReference type="SAM" id="MobiDB-lite"/>
    </source>
</evidence>
<dbReference type="Gene3D" id="1.20.120.1240">
    <property type="entry name" value="Dynamin, middle domain"/>
    <property type="match status" value="1"/>
</dbReference>
<dbReference type="AlphaFoldDB" id="A0A7N0T2B2"/>
<keyword evidence="4" id="KW-0812">Transmembrane</keyword>
<dbReference type="SUPFAM" id="SSF49899">
    <property type="entry name" value="Concanavalin A-like lectins/glucanases"/>
    <property type="match status" value="1"/>
</dbReference>
<feature type="domain" description="GED" evidence="5">
    <location>
        <begin position="423"/>
        <end position="514"/>
    </location>
</feature>
<dbReference type="InterPro" id="IPR003130">
    <property type="entry name" value="GED"/>
</dbReference>
<evidence type="ECO:0000313" key="6">
    <source>
        <dbReference type="EnsemblPlants" id="Kaladp0019s0036.1.v1.1"/>
    </source>
</evidence>
<feature type="region of interest" description="Disordered" evidence="3">
    <location>
        <begin position="522"/>
        <end position="546"/>
    </location>
</feature>
<evidence type="ECO:0000313" key="7">
    <source>
        <dbReference type="Proteomes" id="UP000594263"/>
    </source>
</evidence>
<dbReference type="InterPro" id="IPR050258">
    <property type="entry name" value="Leguminous_Lectin"/>
</dbReference>
<accession>A0A7N0T2B2</accession>
<dbReference type="SMART" id="SM00302">
    <property type="entry name" value="GED"/>
    <property type="match status" value="1"/>
</dbReference>
<feature type="compositionally biased region" description="Polar residues" evidence="3">
    <location>
        <begin position="524"/>
        <end position="546"/>
    </location>
</feature>
<reference evidence="6" key="1">
    <citation type="submission" date="2021-01" db="UniProtKB">
        <authorList>
            <consortium name="EnsemblPlants"/>
        </authorList>
    </citation>
    <scope>IDENTIFICATION</scope>
</reference>
<sequence length="546" mass="60493">MAVRLEGHLQLLGRQGLVTGFVFLVLIPWGSEALSFSFTSFMPNDNNITYEGRSKPVRLWDKASGNITDFSSHFTFIVNSENRTEFGDGLAFFLAPQGAKLPANATRGGSLGLTDDDQFLNTSPNVFVAVEFDIFSNPDWDPAGLHAGIDIDSMRSVTNISWSSRLAIQNGMQHEAWVDYYSSSKNLSVVFTGFINVTIGFTGATGYLTALHSVTSWDFSSNLDITDSVTVPSSPEPGVNNSLAVGLGAGGGAVQVLGLAVFWFVLWRRKRGKEDEGEGFEFDERMEDEFASGAGPRKFSYKDLRRIFRRMKSWAWEASVVFTEVQDCAGDGIIPEQGLKPIAEIEKTIAYGSTSASGWGFTSIFGGSGNSTRNHIAESSSAAKSHDEHIRNIDHSMSMINLREPPSVLKPSETRSEQDMIEIAVTKMLLRSYYDIVRKNIEDAVPKAIMHFLVNHAKRELHNVFIRKLYRESLFEEMLQEPEEVAKRRKQTRETLHALQKAFRTLDELPLEAETVEKGFGAASDTTGLPKSHGMPSSSFYNTSRG</sequence>